<gene>
    <name evidence="2" type="ORF">BBB56_13725</name>
</gene>
<keyword evidence="1" id="KW-0472">Membrane</keyword>
<feature type="transmembrane region" description="Helical" evidence="1">
    <location>
        <begin position="12"/>
        <end position="29"/>
    </location>
</feature>
<feature type="transmembrane region" description="Helical" evidence="1">
    <location>
        <begin position="57"/>
        <end position="77"/>
    </location>
</feature>
<comment type="caution">
    <text evidence="2">The sequence shown here is derived from an EMBL/GenBank/DDBJ whole genome shotgun (WGS) entry which is preliminary data.</text>
</comment>
<evidence type="ECO:0000256" key="1">
    <source>
        <dbReference type="SAM" id="Phobius"/>
    </source>
</evidence>
<name>A0A3N4P3Q4_9GAMM</name>
<organism evidence="2 3">
    <name type="scientific">Candidatus Pantoea deserta</name>
    <dbReference type="NCBI Taxonomy" id="1869313"/>
    <lineage>
        <taxon>Bacteria</taxon>
        <taxon>Pseudomonadati</taxon>
        <taxon>Pseudomonadota</taxon>
        <taxon>Gammaproteobacteria</taxon>
        <taxon>Enterobacterales</taxon>
        <taxon>Erwiniaceae</taxon>
        <taxon>Pantoea</taxon>
    </lineage>
</organism>
<evidence type="ECO:0000313" key="3">
    <source>
        <dbReference type="Proteomes" id="UP000281332"/>
    </source>
</evidence>
<sequence length="90" mass="10515">MIKILVKFVKVIYFCILLLAAGRLIRYFYYDIISPRVASGLADFIFTTSYPEQIGDVYLYSNAFFTVLLTICAYVFPKRFLRFFLKKAQG</sequence>
<evidence type="ECO:0000313" key="2">
    <source>
        <dbReference type="EMBL" id="RPD99210.1"/>
    </source>
</evidence>
<keyword evidence="1" id="KW-1133">Transmembrane helix</keyword>
<protein>
    <submittedName>
        <fullName evidence="2">Uncharacterized protein</fullName>
    </submittedName>
</protein>
<dbReference type="EMBL" id="RMVG01000010">
    <property type="protein sequence ID" value="RPD99210.1"/>
    <property type="molecule type" value="Genomic_DNA"/>
</dbReference>
<dbReference type="AlphaFoldDB" id="A0A3N4P3Q4"/>
<proteinExistence type="predicted"/>
<keyword evidence="3" id="KW-1185">Reference proteome</keyword>
<accession>A0A3N4P3Q4</accession>
<reference evidence="2 3" key="1">
    <citation type="submission" date="2018-11" db="EMBL/GenBank/DDBJ databases">
        <title>Whole genome sequencing of Pantoea sp. RIT388.</title>
        <authorList>
            <person name="Gan H.M."/>
            <person name="Hudson A.O."/>
        </authorList>
    </citation>
    <scope>NUCLEOTIDE SEQUENCE [LARGE SCALE GENOMIC DNA]</scope>
    <source>
        <strain evidence="2 3">RIT388</strain>
    </source>
</reference>
<keyword evidence="1" id="KW-0812">Transmembrane</keyword>
<dbReference type="Proteomes" id="UP000281332">
    <property type="component" value="Unassembled WGS sequence"/>
</dbReference>